<comment type="caution">
    <text evidence="2">The sequence shown here is derived from an EMBL/GenBank/DDBJ whole genome shotgun (WGS) entry which is preliminary data.</text>
</comment>
<evidence type="ECO:0000313" key="3">
    <source>
        <dbReference type="Proteomes" id="UP001176059"/>
    </source>
</evidence>
<gene>
    <name evidence="2" type="ORF">DFJ43DRAFT_1036128</name>
</gene>
<proteinExistence type="predicted"/>
<name>A0AA38JJ04_9AGAR</name>
<keyword evidence="3" id="KW-1185">Reference proteome</keyword>
<reference evidence="2" key="2">
    <citation type="journal article" date="2023" name="Proc. Natl. Acad. Sci. U.S.A.">
        <title>A global phylogenomic analysis of the shiitake genus Lentinula.</title>
        <authorList>
            <person name="Sierra-Patev S."/>
            <person name="Min B."/>
            <person name="Naranjo-Ortiz M."/>
            <person name="Looney B."/>
            <person name="Konkel Z."/>
            <person name="Slot J.C."/>
            <person name="Sakamoto Y."/>
            <person name="Steenwyk J.L."/>
            <person name="Rokas A."/>
            <person name="Carro J."/>
            <person name="Camarero S."/>
            <person name="Ferreira P."/>
            <person name="Molpeceres G."/>
            <person name="Ruiz-Duenas F.J."/>
            <person name="Serrano A."/>
            <person name="Henrissat B."/>
            <person name="Drula E."/>
            <person name="Hughes K.W."/>
            <person name="Mata J.L."/>
            <person name="Ishikawa N.K."/>
            <person name="Vargas-Isla R."/>
            <person name="Ushijima S."/>
            <person name="Smith C.A."/>
            <person name="Donoghue J."/>
            <person name="Ahrendt S."/>
            <person name="Andreopoulos W."/>
            <person name="He G."/>
            <person name="LaButti K."/>
            <person name="Lipzen A."/>
            <person name="Ng V."/>
            <person name="Riley R."/>
            <person name="Sandor L."/>
            <person name="Barry K."/>
            <person name="Martinez A.T."/>
            <person name="Xiao Y."/>
            <person name="Gibbons J.G."/>
            <person name="Terashima K."/>
            <person name="Grigoriev I.V."/>
            <person name="Hibbett D."/>
        </authorList>
    </citation>
    <scope>NUCLEOTIDE SEQUENCE</scope>
    <source>
        <strain evidence="2">ET3784</strain>
    </source>
</reference>
<accession>A0AA38JJ04</accession>
<sequence>MTDVAIMAKDAIVERCIWTWVIIARSVNAKKAKWGPREISYLYLSTYIITSFQLECVTYWYIVLKVELMSMMLRINLVSLVARGDLRPSEESTVSGTIPR</sequence>
<dbReference type="AlphaFoldDB" id="A0AA38JJ04"/>
<protein>
    <submittedName>
        <fullName evidence="2">Uncharacterized protein</fullName>
    </submittedName>
</protein>
<evidence type="ECO:0000256" key="1">
    <source>
        <dbReference type="SAM" id="Phobius"/>
    </source>
</evidence>
<dbReference type="Proteomes" id="UP001176059">
    <property type="component" value="Unassembled WGS sequence"/>
</dbReference>
<keyword evidence="1" id="KW-1133">Transmembrane helix</keyword>
<keyword evidence="1" id="KW-0472">Membrane</keyword>
<organism evidence="2 3">
    <name type="scientific">Lentinula guzmanii</name>
    <dbReference type="NCBI Taxonomy" id="2804957"/>
    <lineage>
        <taxon>Eukaryota</taxon>
        <taxon>Fungi</taxon>
        <taxon>Dikarya</taxon>
        <taxon>Basidiomycota</taxon>
        <taxon>Agaricomycotina</taxon>
        <taxon>Agaricomycetes</taxon>
        <taxon>Agaricomycetidae</taxon>
        <taxon>Agaricales</taxon>
        <taxon>Marasmiineae</taxon>
        <taxon>Omphalotaceae</taxon>
        <taxon>Lentinula</taxon>
    </lineage>
</organism>
<reference evidence="2" key="1">
    <citation type="submission" date="2022-08" db="EMBL/GenBank/DDBJ databases">
        <authorList>
            <consortium name="DOE Joint Genome Institute"/>
            <person name="Min B."/>
            <person name="Sierra-Patev S."/>
            <person name="Naranjo-Ortiz M."/>
            <person name="Looney B."/>
            <person name="Konkel Z."/>
            <person name="Slot J.C."/>
            <person name="Sakamoto Y."/>
            <person name="Steenwyk J.L."/>
            <person name="Rokas A."/>
            <person name="Carro J."/>
            <person name="Camarero S."/>
            <person name="Ferreira P."/>
            <person name="Molpeceres G."/>
            <person name="Ruiz-duenas F.J."/>
            <person name="Serrano A."/>
            <person name="Henrissat B."/>
            <person name="Drula E."/>
            <person name="Hughes K.W."/>
            <person name="Mata J.L."/>
            <person name="Ishikawa N.K."/>
            <person name="Vargas-Isla R."/>
            <person name="Ushijima S."/>
            <person name="Smith C.A."/>
            <person name="Ahrendt S."/>
            <person name="Andreopoulos W."/>
            <person name="He G."/>
            <person name="LaButti K."/>
            <person name="Lipzen A."/>
            <person name="Ng V."/>
            <person name="Riley R."/>
            <person name="Sandor L."/>
            <person name="Barry K."/>
            <person name="Martinez A.T."/>
            <person name="Xiao Y."/>
            <person name="Gibbons J.G."/>
            <person name="Terashima K."/>
            <person name="Hibbett D.S."/>
            <person name="Grigoriev I.V."/>
        </authorList>
    </citation>
    <scope>NUCLEOTIDE SEQUENCE</scope>
    <source>
        <strain evidence="2">ET3784</strain>
    </source>
</reference>
<feature type="transmembrane region" description="Helical" evidence="1">
    <location>
        <begin position="41"/>
        <end position="64"/>
    </location>
</feature>
<keyword evidence="1" id="KW-0812">Transmembrane</keyword>
<evidence type="ECO:0000313" key="2">
    <source>
        <dbReference type="EMBL" id="KAJ3736841.1"/>
    </source>
</evidence>
<dbReference type="EMBL" id="JANVFO010000004">
    <property type="protein sequence ID" value="KAJ3736841.1"/>
    <property type="molecule type" value="Genomic_DNA"/>
</dbReference>